<dbReference type="Proteomes" id="UP001062846">
    <property type="component" value="Chromosome 5"/>
</dbReference>
<evidence type="ECO:0000313" key="2">
    <source>
        <dbReference type="Proteomes" id="UP001062846"/>
    </source>
</evidence>
<sequence>MVTKKQVGARVRGKGKVVASSSRHEEEIVEEREHDSMEEDSDEDSAHLESRTGKREKRRKRRTPAEMEADAVLDWVESIPNRGFKSERQISRRRFGNTSDIIVQLESQDVVAIAKYLRYERPPGDLINYPRDESIDLDVIVNELYSTLPNFRVPPHKPGKFTDTYRILNQIVHYNLYPRGAENKPSKKSAEVMYVFMNDADYAADWAKFIFDQLVDFKGETWHGPMSVPVHDHYVPKTESKSQSKPATAGRSAGPSSSATIDPSLWTVPDSKASKECIWRKLCCQNIAIWNCIQKEMKERKKLSREVRELKHELNWHTRYIETTTDDKYDAPPRVEAAASEDEVLFGPGAGPSGQ</sequence>
<evidence type="ECO:0000313" key="1">
    <source>
        <dbReference type="EMBL" id="KAI8555901.1"/>
    </source>
</evidence>
<proteinExistence type="predicted"/>
<dbReference type="EMBL" id="CM046392">
    <property type="protein sequence ID" value="KAI8555901.1"/>
    <property type="molecule type" value="Genomic_DNA"/>
</dbReference>
<protein>
    <submittedName>
        <fullName evidence="1">Uncharacterized protein</fullName>
    </submittedName>
</protein>
<name>A0ACC0NSD2_RHOML</name>
<organism evidence="1 2">
    <name type="scientific">Rhododendron molle</name>
    <name type="common">Chinese azalea</name>
    <name type="synonym">Azalea mollis</name>
    <dbReference type="NCBI Taxonomy" id="49168"/>
    <lineage>
        <taxon>Eukaryota</taxon>
        <taxon>Viridiplantae</taxon>
        <taxon>Streptophyta</taxon>
        <taxon>Embryophyta</taxon>
        <taxon>Tracheophyta</taxon>
        <taxon>Spermatophyta</taxon>
        <taxon>Magnoliopsida</taxon>
        <taxon>eudicotyledons</taxon>
        <taxon>Gunneridae</taxon>
        <taxon>Pentapetalae</taxon>
        <taxon>asterids</taxon>
        <taxon>Ericales</taxon>
        <taxon>Ericaceae</taxon>
        <taxon>Ericoideae</taxon>
        <taxon>Rhodoreae</taxon>
        <taxon>Rhododendron</taxon>
    </lineage>
</organism>
<gene>
    <name evidence="1" type="ORF">RHMOL_Rhmol05G0210900</name>
</gene>
<reference evidence="1" key="1">
    <citation type="submission" date="2022-02" db="EMBL/GenBank/DDBJ databases">
        <title>Plant Genome Project.</title>
        <authorList>
            <person name="Zhang R.-G."/>
        </authorList>
    </citation>
    <scope>NUCLEOTIDE SEQUENCE</scope>
    <source>
        <strain evidence="1">AT1</strain>
    </source>
</reference>
<keyword evidence="2" id="KW-1185">Reference proteome</keyword>
<accession>A0ACC0NSD2</accession>
<comment type="caution">
    <text evidence="1">The sequence shown here is derived from an EMBL/GenBank/DDBJ whole genome shotgun (WGS) entry which is preliminary data.</text>
</comment>